<evidence type="ECO:0000313" key="2">
    <source>
        <dbReference type="EMBL" id="SBW19420.1"/>
    </source>
</evidence>
<evidence type="ECO:0000259" key="1">
    <source>
        <dbReference type="Pfam" id="PF04471"/>
    </source>
</evidence>
<proteinExistence type="predicted"/>
<feature type="domain" description="Restriction endonuclease type IV Mrr" evidence="1">
    <location>
        <begin position="26"/>
        <end position="108"/>
    </location>
</feature>
<dbReference type="InterPro" id="IPR007560">
    <property type="entry name" value="Restrct_endonuc_IV_Mrr"/>
</dbReference>
<protein>
    <recommendedName>
        <fullName evidence="1">Restriction endonuclease type IV Mrr domain-containing protein</fullName>
    </recommendedName>
</protein>
<dbReference type="EMBL" id="FLUV01000572">
    <property type="protein sequence ID" value="SBW19420.1"/>
    <property type="molecule type" value="Genomic_DNA"/>
</dbReference>
<dbReference type="InterPro" id="IPR011856">
    <property type="entry name" value="tRNA_endonuc-like_dom_sf"/>
</dbReference>
<accession>A0A1C3NVG6</accession>
<reference evidence="3" key="1">
    <citation type="submission" date="2016-02" db="EMBL/GenBank/DDBJ databases">
        <authorList>
            <person name="Wibberg D."/>
        </authorList>
    </citation>
    <scope>NUCLEOTIDE SEQUENCE [LARGE SCALE GENOMIC DNA]</scope>
</reference>
<name>A0A1C3NVG6_9ACTN</name>
<dbReference type="SUPFAM" id="SSF52980">
    <property type="entry name" value="Restriction endonuclease-like"/>
    <property type="match status" value="1"/>
</dbReference>
<dbReference type="InterPro" id="IPR011335">
    <property type="entry name" value="Restrct_endonuc-II-like"/>
</dbReference>
<sequence length="130" mass="14566">MLDLLAREQGPAGSVQVNHHEVLVGDARYTVDGTLRFEQVGVQFLIIVECKLLRRRVERRQVQILSDTLEDVHAQKAIFVTSTGFQSGAVELATRRRIALAISDGEALHFSVDITEVCTQDFDRRYVLAA</sequence>
<evidence type="ECO:0000313" key="3">
    <source>
        <dbReference type="Proteomes" id="UP000199013"/>
    </source>
</evidence>
<dbReference type="AlphaFoldDB" id="A0A1C3NVG6"/>
<dbReference type="Gene3D" id="3.40.1350.10">
    <property type="match status" value="1"/>
</dbReference>
<keyword evidence="3" id="KW-1185">Reference proteome</keyword>
<dbReference type="GO" id="GO:0003677">
    <property type="term" value="F:DNA binding"/>
    <property type="evidence" value="ECO:0007669"/>
    <property type="project" value="InterPro"/>
</dbReference>
<dbReference type="GO" id="GO:0004519">
    <property type="term" value="F:endonuclease activity"/>
    <property type="evidence" value="ECO:0007669"/>
    <property type="project" value="InterPro"/>
</dbReference>
<dbReference type="Proteomes" id="UP000199013">
    <property type="component" value="Unassembled WGS sequence"/>
</dbReference>
<gene>
    <name evidence="2" type="ORF">FDG2_1362</name>
</gene>
<organism evidence="2 3">
    <name type="scientific">Candidatus Protofrankia californiensis</name>
    <dbReference type="NCBI Taxonomy" id="1839754"/>
    <lineage>
        <taxon>Bacteria</taxon>
        <taxon>Bacillati</taxon>
        <taxon>Actinomycetota</taxon>
        <taxon>Actinomycetes</taxon>
        <taxon>Frankiales</taxon>
        <taxon>Frankiaceae</taxon>
        <taxon>Protofrankia</taxon>
    </lineage>
</organism>
<dbReference type="GO" id="GO:0009307">
    <property type="term" value="P:DNA restriction-modification system"/>
    <property type="evidence" value="ECO:0007669"/>
    <property type="project" value="InterPro"/>
</dbReference>
<dbReference type="Pfam" id="PF04471">
    <property type="entry name" value="Mrr_cat"/>
    <property type="match status" value="1"/>
</dbReference>